<gene>
    <name evidence="1" type="ORF">V5799_022265</name>
</gene>
<organism evidence="1 2">
    <name type="scientific">Amblyomma americanum</name>
    <name type="common">Lone star tick</name>
    <dbReference type="NCBI Taxonomy" id="6943"/>
    <lineage>
        <taxon>Eukaryota</taxon>
        <taxon>Metazoa</taxon>
        <taxon>Ecdysozoa</taxon>
        <taxon>Arthropoda</taxon>
        <taxon>Chelicerata</taxon>
        <taxon>Arachnida</taxon>
        <taxon>Acari</taxon>
        <taxon>Parasitiformes</taxon>
        <taxon>Ixodida</taxon>
        <taxon>Ixodoidea</taxon>
        <taxon>Ixodidae</taxon>
        <taxon>Amblyomminae</taxon>
        <taxon>Amblyomma</taxon>
    </lineage>
</organism>
<evidence type="ECO:0000313" key="1">
    <source>
        <dbReference type="EMBL" id="KAK8787962.1"/>
    </source>
</evidence>
<evidence type="ECO:0000313" key="2">
    <source>
        <dbReference type="Proteomes" id="UP001321473"/>
    </source>
</evidence>
<protein>
    <submittedName>
        <fullName evidence="1">Uncharacterized protein</fullName>
    </submittedName>
</protein>
<accession>A0AAQ4FNC3</accession>
<dbReference type="AlphaFoldDB" id="A0AAQ4FNC3"/>
<keyword evidence="2" id="KW-1185">Reference proteome</keyword>
<reference evidence="1 2" key="1">
    <citation type="journal article" date="2023" name="Arcadia Sci">
        <title>De novo assembly of a long-read Amblyomma americanum tick genome.</title>
        <authorList>
            <person name="Chou S."/>
            <person name="Poskanzer K.E."/>
            <person name="Rollins M."/>
            <person name="Thuy-Boun P.S."/>
        </authorList>
    </citation>
    <scope>NUCLEOTIDE SEQUENCE [LARGE SCALE GENOMIC DNA]</scope>
    <source>
        <strain evidence="1">F_SG_1</strain>
        <tissue evidence="1">Salivary glands</tissue>
    </source>
</reference>
<dbReference type="EMBL" id="JARKHS020001252">
    <property type="protein sequence ID" value="KAK8787962.1"/>
    <property type="molecule type" value="Genomic_DNA"/>
</dbReference>
<comment type="caution">
    <text evidence="1">The sequence shown here is derived from an EMBL/GenBank/DDBJ whole genome shotgun (WGS) entry which is preliminary data.</text>
</comment>
<sequence>MEEKKRTAAKVVTTLFPRIPKVTTVLLEFFIRRESKVELAREPLSHFCQEEVVLAAQDILEKLNRQVITFQDVRDTAENLIGHNKFPRPCAGLHALTYKKAQDIAKDLGDSIRKLTIIIGELATSLEKISDVPPTDWMGVGDAIVAKTERLNMAEIAPFWTYIPKMGDFLSVKLLGAGGFG</sequence>
<name>A0AAQ4FNC3_AMBAM</name>
<proteinExistence type="predicted"/>
<dbReference type="Proteomes" id="UP001321473">
    <property type="component" value="Unassembled WGS sequence"/>
</dbReference>